<reference evidence="2 3" key="1">
    <citation type="journal article" date="2015" name="BMC Genomics">
        <title>Gene expression during zombie ant biting behavior reflects the complexity underlying fungal parasitic behavioral manipulation.</title>
        <authorList>
            <person name="de Bekker C."/>
            <person name="Ohm R.A."/>
            <person name="Loreto R.G."/>
            <person name="Sebastian A."/>
            <person name="Albert I."/>
            <person name="Merrow M."/>
            <person name="Brachmann A."/>
            <person name="Hughes D.P."/>
        </authorList>
    </citation>
    <scope>NUCLEOTIDE SEQUENCE [LARGE SCALE GENOMIC DNA]</scope>
    <source>
        <strain evidence="2 3">SC16a</strain>
    </source>
</reference>
<evidence type="ECO:0000313" key="3">
    <source>
        <dbReference type="Proteomes" id="UP000037136"/>
    </source>
</evidence>
<reference evidence="2 3" key="2">
    <citation type="journal article" date="2017" name="Sci. Rep.">
        <title>Ant-infecting Ophiocordyceps genomes reveal a high diversity of potential behavioral manipulation genes and a possible major role for enterotoxins.</title>
        <authorList>
            <person name="de Bekker C."/>
            <person name="Ohm R.A."/>
            <person name="Evans H.C."/>
            <person name="Brachmann A."/>
            <person name="Hughes D.P."/>
        </authorList>
    </citation>
    <scope>NUCLEOTIDE SEQUENCE [LARGE SCALE GENOMIC DNA]</scope>
    <source>
        <strain evidence="2 3">SC16a</strain>
    </source>
</reference>
<dbReference type="Proteomes" id="UP000037136">
    <property type="component" value="Unassembled WGS sequence"/>
</dbReference>
<proteinExistence type="predicted"/>
<dbReference type="AlphaFoldDB" id="A0A2A9PBZ3"/>
<protein>
    <submittedName>
        <fullName evidence="2">Uncharacterized protein</fullName>
    </submittedName>
</protein>
<dbReference type="EMBL" id="LAZP02000231">
    <property type="protein sequence ID" value="PFH59045.1"/>
    <property type="molecule type" value="Genomic_DNA"/>
</dbReference>
<comment type="caution">
    <text evidence="2">The sequence shown here is derived from an EMBL/GenBank/DDBJ whole genome shotgun (WGS) entry which is preliminary data.</text>
</comment>
<feature type="region of interest" description="Disordered" evidence="1">
    <location>
        <begin position="1"/>
        <end position="77"/>
    </location>
</feature>
<gene>
    <name evidence="2" type="ORF">XA68_12883</name>
</gene>
<keyword evidence="3" id="KW-1185">Reference proteome</keyword>
<name>A0A2A9PBZ3_OPHUN</name>
<feature type="compositionally biased region" description="Basic and acidic residues" evidence="1">
    <location>
        <begin position="18"/>
        <end position="44"/>
    </location>
</feature>
<evidence type="ECO:0000256" key="1">
    <source>
        <dbReference type="SAM" id="MobiDB-lite"/>
    </source>
</evidence>
<evidence type="ECO:0000313" key="2">
    <source>
        <dbReference type="EMBL" id="PFH59045.1"/>
    </source>
</evidence>
<feature type="compositionally biased region" description="Basic and acidic residues" evidence="1">
    <location>
        <begin position="1"/>
        <end position="10"/>
    </location>
</feature>
<accession>A0A2A9PBZ3</accession>
<organism evidence="2 3">
    <name type="scientific">Ophiocordyceps unilateralis</name>
    <name type="common">Zombie-ant fungus</name>
    <name type="synonym">Torrubia unilateralis</name>
    <dbReference type="NCBI Taxonomy" id="268505"/>
    <lineage>
        <taxon>Eukaryota</taxon>
        <taxon>Fungi</taxon>
        <taxon>Dikarya</taxon>
        <taxon>Ascomycota</taxon>
        <taxon>Pezizomycotina</taxon>
        <taxon>Sordariomycetes</taxon>
        <taxon>Hypocreomycetidae</taxon>
        <taxon>Hypocreales</taxon>
        <taxon>Ophiocordycipitaceae</taxon>
        <taxon>Ophiocordyceps</taxon>
    </lineage>
</organism>
<sequence>MRREPTRQGHEQANPTIRDVERGQERDEDERRAAIGKHSNEALKDQQLGVERGPEDDVEAELPHDAAHEPRRRPSGCLVVDLPIQHVGSMREREKR</sequence>